<dbReference type="GO" id="GO:0016020">
    <property type="term" value="C:membrane"/>
    <property type="evidence" value="ECO:0007669"/>
    <property type="project" value="UniProtKB-SubCell"/>
</dbReference>
<dbReference type="Proteomes" id="UP000569914">
    <property type="component" value="Unassembled WGS sequence"/>
</dbReference>
<reference evidence="6 7" key="1">
    <citation type="submission" date="2020-07" db="EMBL/GenBank/DDBJ databases">
        <title>Sequencing the genomes of 1000 actinobacteria strains.</title>
        <authorList>
            <person name="Klenk H.-P."/>
        </authorList>
    </citation>
    <scope>NUCLEOTIDE SEQUENCE [LARGE SCALE GENOMIC DNA]</scope>
    <source>
        <strain evidence="6 7">DSM 22083</strain>
    </source>
</reference>
<evidence type="ECO:0008006" key="8">
    <source>
        <dbReference type="Google" id="ProtNLM"/>
    </source>
</evidence>
<evidence type="ECO:0000256" key="5">
    <source>
        <dbReference type="SAM" id="Phobius"/>
    </source>
</evidence>
<comment type="caution">
    <text evidence="6">The sequence shown here is derived from an EMBL/GenBank/DDBJ whole genome shotgun (WGS) entry which is preliminary data.</text>
</comment>
<proteinExistence type="predicted"/>
<evidence type="ECO:0000256" key="4">
    <source>
        <dbReference type="ARBA" id="ARBA00023136"/>
    </source>
</evidence>
<dbReference type="SUPFAM" id="SSF161084">
    <property type="entry name" value="MAPEG domain-like"/>
    <property type="match status" value="1"/>
</dbReference>
<dbReference type="EMBL" id="JACCBU010000001">
    <property type="protein sequence ID" value="NYE70270.1"/>
    <property type="molecule type" value="Genomic_DNA"/>
</dbReference>
<evidence type="ECO:0000313" key="6">
    <source>
        <dbReference type="EMBL" id="NYE70270.1"/>
    </source>
</evidence>
<accession>A0A7Y9I5A4</accession>
<keyword evidence="7" id="KW-1185">Reference proteome</keyword>
<evidence type="ECO:0000256" key="3">
    <source>
        <dbReference type="ARBA" id="ARBA00022989"/>
    </source>
</evidence>
<feature type="transmembrane region" description="Helical" evidence="5">
    <location>
        <begin position="12"/>
        <end position="33"/>
    </location>
</feature>
<evidence type="ECO:0000256" key="2">
    <source>
        <dbReference type="ARBA" id="ARBA00022692"/>
    </source>
</evidence>
<evidence type="ECO:0000256" key="1">
    <source>
        <dbReference type="ARBA" id="ARBA00004370"/>
    </source>
</evidence>
<organism evidence="6 7">
    <name type="scientific">Microlunatus parietis</name>
    <dbReference type="NCBI Taxonomy" id="682979"/>
    <lineage>
        <taxon>Bacteria</taxon>
        <taxon>Bacillati</taxon>
        <taxon>Actinomycetota</taxon>
        <taxon>Actinomycetes</taxon>
        <taxon>Propionibacteriales</taxon>
        <taxon>Propionibacteriaceae</taxon>
        <taxon>Microlunatus</taxon>
    </lineage>
</organism>
<dbReference type="Gene3D" id="1.20.120.550">
    <property type="entry name" value="Membrane associated eicosanoid/glutathione metabolism-like domain"/>
    <property type="match status" value="1"/>
</dbReference>
<dbReference type="Pfam" id="PF01124">
    <property type="entry name" value="MAPEG"/>
    <property type="match status" value="1"/>
</dbReference>
<protein>
    <recommendedName>
        <fullName evidence="8">MAPEG family protein</fullName>
    </recommendedName>
</protein>
<sequence length="143" mass="14748">MITNLDSLGLGLITAIVCTAVLAAMIFLLGFNVSRLRGVTARQGGSQLPTDPADPLFIAVRAHGNASEYVPTLMLLFLLVGALAPVWVALPLIIGATVARLLHAYGMVTASTLAAEDPQRMIGAVGTYLFGIGLAVAAAITAF</sequence>
<dbReference type="AlphaFoldDB" id="A0A7Y9I5A4"/>
<dbReference type="InterPro" id="IPR001129">
    <property type="entry name" value="Membr-assoc_MAPEG"/>
</dbReference>
<dbReference type="RefSeq" id="WP_218871123.1">
    <property type="nucleotide sequence ID" value="NZ_JACCBU010000001.1"/>
</dbReference>
<name>A0A7Y9I5A4_9ACTN</name>
<evidence type="ECO:0000313" key="7">
    <source>
        <dbReference type="Proteomes" id="UP000569914"/>
    </source>
</evidence>
<feature type="transmembrane region" description="Helical" evidence="5">
    <location>
        <begin position="122"/>
        <end position="142"/>
    </location>
</feature>
<gene>
    <name evidence="6" type="ORF">BKA15_001599</name>
</gene>
<keyword evidence="2 5" id="KW-0812">Transmembrane</keyword>
<feature type="transmembrane region" description="Helical" evidence="5">
    <location>
        <begin position="75"/>
        <end position="102"/>
    </location>
</feature>
<dbReference type="InterPro" id="IPR023352">
    <property type="entry name" value="MAPEG-like_dom_sf"/>
</dbReference>
<keyword evidence="3 5" id="KW-1133">Transmembrane helix</keyword>
<comment type="subcellular location">
    <subcellularLocation>
        <location evidence="1">Membrane</location>
    </subcellularLocation>
</comment>
<keyword evidence="4 5" id="KW-0472">Membrane</keyword>